<keyword evidence="3" id="KW-0637">Prenyltransferase</keyword>
<comment type="similarity">
    <text evidence="2">Belongs to the protein prenyltransferase subunit beta family.</text>
</comment>
<evidence type="ECO:0000256" key="6">
    <source>
        <dbReference type="ARBA" id="ARBA00022737"/>
    </source>
</evidence>
<protein>
    <submittedName>
        <fullName evidence="10">Terpenoid cyclases/Protein prenyltransferase</fullName>
    </submittedName>
</protein>
<dbReference type="STRING" id="1684307.A0A316U3Y1"/>
<evidence type="ECO:0000256" key="4">
    <source>
        <dbReference type="ARBA" id="ARBA00022679"/>
    </source>
</evidence>
<dbReference type="InterPro" id="IPR001330">
    <property type="entry name" value="Prenyltrans"/>
</dbReference>
<evidence type="ECO:0000256" key="5">
    <source>
        <dbReference type="ARBA" id="ARBA00022723"/>
    </source>
</evidence>
<sequence>MLTQDELLHLPIRPLQDDTQPTPTSSEESSVEIDIASVLEPFLHPQPDQPPPPIELHRGSHVSFLSKLLAKPLPAAYVGFDGTRPWLLYWSLHSFTLLGHAIDDVTRARAVSTLLSCQNTRLGGFGGGPGQMPHLMGTYAAINALAIAGAPGPCPTAEDFAQIKTRKATMESLGKGGWDDIDRVKMYQWMMRLKQPDGSFTVHEGGEVDVRASYCVWCISTLLGIGTQELFRGMSGFLTSCQSYEGGLASTSFPSYTPQLLFNSAAPRPALGEAHGGYAFCATAAYLGLKLLDPALYSRGKTAAPAPIALDNERASEAKMNLSTLTRWTLSLQCPFPSQGGGFKGRINKLVDGCYSWFSGAGMWGVLEALRSLESPQDSEGADDLWSRPALQLYILLVAQNLTPDGTAALSGGLRDKPGKKADAYHTCYNLAGLSAAQHVVRPCAETRDFCYTGWKSGSGPSASTAQTEGEHVGVAAAAAGSAAAEQEELRRRIFSSTLGYNLAPGRQKIVVGEDSNELLPTHPVLNVGFLQVRNMMVWSYGQE</sequence>
<dbReference type="Proteomes" id="UP000245942">
    <property type="component" value="Unassembled WGS sequence"/>
</dbReference>
<dbReference type="Pfam" id="PF00432">
    <property type="entry name" value="Prenyltrans"/>
    <property type="match status" value="1"/>
</dbReference>
<dbReference type="Gene3D" id="1.50.10.20">
    <property type="match status" value="1"/>
</dbReference>
<dbReference type="SUPFAM" id="SSF48239">
    <property type="entry name" value="Terpenoid cyclases/Protein prenyltransferases"/>
    <property type="match status" value="1"/>
</dbReference>
<dbReference type="RefSeq" id="XP_025347149.1">
    <property type="nucleotide sequence ID" value="XM_025492737.1"/>
</dbReference>
<accession>A0A316U3Y1</accession>
<evidence type="ECO:0000313" key="10">
    <source>
        <dbReference type="EMBL" id="PWN19989.1"/>
    </source>
</evidence>
<dbReference type="InterPro" id="IPR008930">
    <property type="entry name" value="Terpenoid_cyclase/PrenylTrfase"/>
</dbReference>
<evidence type="ECO:0000256" key="7">
    <source>
        <dbReference type="ARBA" id="ARBA00022833"/>
    </source>
</evidence>
<dbReference type="GO" id="GO:0005965">
    <property type="term" value="C:protein farnesyltransferase complex"/>
    <property type="evidence" value="ECO:0007669"/>
    <property type="project" value="TreeGrafter"/>
</dbReference>
<dbReference type="PANTHER" id="PTHR11774:SF6">
    <property type="entry name" value="PROTEIN FARNESYLTRANSFERASE SUBUNIT BETA"/>
    <property type="match status" value="1"/>
</dbReference>
<dbReference type="EMBL" id="KZ819329">
    <property type="protein sequence ID" value="PWN19989.1"/>
    <property type="molecule type" value="Genomic_DNA"/>
</dbReference>
<reference evidence="10 11" key="1">
    <citation type="journal article" date="2018" name="Mol. Biol. Evol.">
        <title>Broad Genomic Sampling Reveals a Smut Pathogenic Ancestry of the Fungal Clade Ustilaginomycotina.</title>
        <authorList>
            <person name="Kijpornyongpan T."/>
            <person name="Mondo S.J."/>
            <person name="Barry K."/>
            <person name="Sandor L."/>
            <person name="Lee J."/>
            <person name="Lipzen A."/>
            <person name="Pangilinan J."/>
            <person name="LaButti K."/>
            <person name="Hainaut M."/>
            <person name="Henrissat B."/>
            <person name="Grigoriev I.V."/>
            <person name="Spatafora J.W."/>
            <person name="Aime M.C."/>
        </authorList>
    </citation>
    <scope>NUCLEOTIDE SEQUENCE [LARGE SCALE GENOMIC DNA]</scope>
    <source>
        <strain evidence="10 11">MCA 4718</strain>
    </source>
</reference>
<dbReference type="AlphaFoldDB" id="A0A316U3Y1"/>
<dbReference type="GeneID" id="37014471"/>
<keyword evidence="5" id="KW-0479">Metal-binding</keyword>
<evidence type="ECO:0000256" key="2">
    <source>
        <dbReference type="ARBA" id="ARBA00010497"/>
    </source>
</evidence>
<organism evidence="10 11">
    <name type="scientific">Pseudomicrostroma glucosiphilum</name>
    <dbReference type="NCBI Taxonomy" id="1684307"/>
    <lineage>
        <taxon>Eukaryota</taxon>
        <taxon>Fungi</taxon>
        <taxon>Dikarya</taxon>
        <taxon>Basidiomycota</taxon>
        <taxon>Ustilaginomycotina</taxon>
        <taxon>Exobasidiomycetes</taxon>
        <taxon>Microstromatales</taxon>
        <taxon>Microstromatales incertae sedis</taxon>
        <taxon>Pseudomicrostroma</taxon>
    </lineage>
</organism>
<dbReference type="InterPro" id="IPR045089">
    <property type="entry name" value="PGGT1B-like"/>
</dbReference>
<keyword evidence="7" id="KW-0862">Zinc</keyword>
<dbReference type="GO" id="GO:0004660">
    <property type="term" value="F:protein farnesyltransferase activity"/>
    <property type="evidence" value="ECO:0007669"/>
    <property type="project" value="TreeGrafter"/>
</dbReference>
<dbReference type="PANTHER" id="PTHR11774">
    <property type="entry name" value="GERANYLGERANYL TRANSFERASE TYPE BETA SUBUNIT"/>
    <property type="match status" value="1"/>
</dbReference>
<keyword evidence="4 10" id="KW-0808">Transferase</keyword>
<evidence type="ECO:0000256" key="8">
    <source>
        <dbReference type="SAM" id="MobiDB-lite"/>
    </source>
</evidence>
<evidence type="ECO:0000256" key="1">
    <source>
        <dbReference type="ARBA" id="ARBA00001947"/>
    </source>
</evidence>
<name>A0A316U3Y1_9BASI</name>
<evidence type="ECO:0000313" key="11">
    <source>
        <dbReference type="Proteomes" id="UP000245942"/>
    </source>
</evidence>
<keyword evidence="6" id="KW-0677">Repeat</keyword>
<gene>
    <name evidence="10" type="ORF">BCV69DRAFT_283514</name>
</gene>
<feature type="domain" description="Prenyltransferase alpha-alpha toroid" evidence="9">
    <location>
        <begin position="56"/>
        <end position="527"/>
    </location>
</feature>
<proteinExistence type="inferred from homology"/>
<comment type="cofactor">
    <cofactor evidence="1">
        <name>Zn(2+)</name>
        <dbReference type="ChEBI" id="CHEBI:29105"/>
    </cofactor>
</comment>
<evidence type="ECO:0000256" key="3">
    <source>
        <dbReference type="ARBA" id="ARBA00022602"/>
    </source>
</evidence>
<feature type="region of interest" description="Disordered" evidence="8">
    <location>
        <begin position="11"/>
        <end position="30"/>
    </location>
</feature>
<keyword evidence="11" id="KW-1185">Reference proteome</keyword>
<dbReference type="GO" id="GO:0046872">
    <property type="term" value="F:metal ion binding"/>
    <property type="evidence" value="ECO:0007669"/>
    <property type="project" value="UniProtKB-KW"/>
</dbReference>
<evidence type="ECO:0000259" key="9">
    <source>
        <dbReference type="Pfam" id="PF00432"/>
    </source>
</evidence>
<dbReference type="OrthoDB" id="10261146at2759"/>